<feature type="domain" description="HTH luxR-type" evidence="3">
    <location>
        <begin position="89"/>
        <end position="130"/>
    </location>
</feature>
<evidence type="ECO:0000256" key="1">
    <source>
        <dbReference type="ARBA" id="ARBA00023015"/>
    </source>
</evidence>
<evidence type="ECO:0000259" key="3">
    <source>
        <dbReference type="Pfam" id="PF00196"/>
    </source>
</evidence>
<dbReference type="SUPFAM" id="SSF46894">
    <property type="entry name" value="C-terminal effector domain of the bipartite response regulators"/>
    <property type="match status" value="1"/>
</dbReference>
<evidence type="ECO:0000256" key="2">
    <source>
        <dbReference type="ARBA" id="ARBA00023163"/>
    </source>
</evidence>
<name>A0A8B5Y7N6_BACLI</name>
<dbReference type="InterPro" id="IPR016032">
    <property type="entry name" value="Sig_transdc_resp-reg_C-effctor"/>
</dbReference>
<dbReference type="Gene3D" id="1.10.10.10">
    <property type="entry name" value="Winged helix-like DNA-binding domain superfamily/Winged helix DNA-binding domain"/>
    <property type="match status" value="1"/>
</dbReference>
<dbReference type="Pfam" id="PF00196">
    <property type="entry name" value="GerE"/>
    <property type="match status" value="1"/>
</dbReference>
<evidence type="ECO:0000313" key="5">
    <source>
        <dbReference type="Proteomes" id="UP000435910"/>
    </source>
</evidence>
<keyword evidence="2" id="KW-0804">Transcription</keyword>
<accession>A0A8B5Y7N6</accession>
<dbReference type="InterPro" id="IPR036388">
    <property type="entry name" value="WH-like_DNA-bd_sf"/>
</dbReference>
<evidence type="ECO:0000313" key="4">
    <source>
        <dbReference type="EMBL" id="TWL22019.1"/>
    </source>
</evidence>
<comment type="caution">
    <text evidence="4">The sequence shown here is derived from an EMBL/GenBank/DDBJ whole genome shotgun (WGS) entry which is preliminary data.</text>
</comment>
<keyword evidence="1" id="KW-0805">Transcription regulation</keyword>
<proteinExistence type="predicted"/>
<sequence>MNRKEIESILKDYRWMMNSIQVLRESLEDAGEGLTAKYGVEASLPKAQGTTSDPVYNETIRRSKRFKKIEIYEQKVQKLQERISRISDERENEVLHWLLEGKSYRWIAQHMQLSFSHIRNIRESIIDKLADESNCTNCTKGTDLNSLKSVG</sequence>
<dbReference type="AlphaFoldDB" id="A0A8B5Y7N6"/>
<gene>
    <name evidence="4" type="ORF">CHCC16736_0482</name>
</gene>
<reference evidence="4 5" key="1">
    <citation type="submission" date="2019-06" db="EMBL/GenBank/DDBJ databases">
        <title>Genome sequence analysis of &gt;100 Bacillus licheniformis strains suggests intrinsic resistance to this species.</title>
        <authorList>
            <person name="Wels M."/>
            <person name="Siezen R.J."/>
            <person name="Johansen E."/>
            <person name="Stuer-Lauridsen B."/>
            <person name="Bjerre K."/>
            <person name="Nielsen B.K.K."/>
        </authorList>
    </citation>
    <scope>NUCLEOTIDE SEQUENCE [LARGE SCALE GENOMIC DNA]</scope>
    <source>
        <strain evidence="4 5">BAC-16736</strain>
    </source>
</reference>
<dbReference type="GO" id="GO:0003677">
    <property type="term" value="F:DNA binding"/>
    <property type="evidence" value="ECO:0007669"/>
    <property type="project" value="InterPro"/>
</dbReference>
<organism evidence="4 5">
    <name type="scientific">Bacillus licheniformis</name>
    <dbReference type="NCBI Taxonomy" id="1402"/>
    <lineage>
        <taxon>Bacteria</taxon>
        <taxon>Bacillati</taxon>
        <taxon>Bacillota</taxon>
        <taxon>Bacilli</taxon>
        <taxon>Bacillales</taxon>
        <taxon>Bacillaceae</taxon>
        <taxon>Bacillus</taxon>
    </lineage>
</organism>
<protein>
    <recommendedName>
        <fullName evidence="3">HTH luxR-type domain-containing protein</fullName>
    </recommendedName>
</protein>
<dbReference type="InterPro" id="IPR000792">
    <property type="entry name" value="Tscrpt_reg_LuxR_C"/>
</dbReference>
<dbReference type="RefSeq" id="WP_075646937.1">
    <property type="nucleotide sequence ID" value="NZ_BOQW01000003.1"/>
</dbReference>
<dbReference type="Proteomes" id="UP000435910">
    <property type="component" value="Unassembled WGS sequence"/>
</dbReference>
<dbReference type="GO" id="GO:0006355">
    <property type="term" value="P:regulation of DNA-templated transcription"/>
    <property type="evidence" value="ECO:0007669"/>
    <property type="project" value="InterPro"/>
</dbReference>
<dbReference type="EMBL" id="NILC01000030">
    <property type="protein sequence ID" value="TWL22019.1"/>
    <property type="molecule type" value="Genomic_DNA"/>
</dbReference>